<sequence length="131" mass="14338">YDLEFRPRTAIKGQVLADFVAEFSPEYIEHPAPLSRDERCPNKEGEAQPKGKEPRKEKLRPCSIYIGDSFQLFVDGSSNRQGAGAGVVLISPDGEILEQSIRLGFKASNNEAEYEALIAGLKLAVAAEADE</sequence>
<proteinExistence type="predicted"/>
<name>A0ACC0I1E9_9ERIC</name>
<evidence type="ECO:0000313" key="1">
    <source>
        <dbReference type="EMBL" id="KAI8018763.1"/>
    </source>
</evidence>
<gene>
    <name evidence="1" type="ORF">LOK49_LG04G01039</name>
</gene>
<reference evidence="1 2" key="1">
    <citation type="journal article" date="2022" name="Plant J.">
        <title>Chromosome-level genome of Camellia lanceoleosa provides a valuable resource for understanding genome evolution and self-incompatibility.</title>
        <authorList>
            <person name="Gong W."/>
            <person name="Xiao S."/>
            <person name="Wang L."/>
            <person name="Liao Z."/>
            <person name="Chang Y."/>
            <person name="Mo W."/>
            <person name="Hu G."/>
            <person name="Li W."/>
            <person name="Zhao G."/>
            <person name="Zhu H."/>
            <person name="Hu X."/>
            <person name="Ji K."/>
            <person name="Xiang X."/>
            <person name="Song Q."/>
            <person name="Yuan D."/>
            <person name="Jin S."/>
            <person name="Zhang L."/>
        </authorList>
    </citation>
    <scope>NUCLEOTIDE SEQUENCE [LARGE SCALE GENOMIC DNA]</scope>
    <source>
        <strain evidence="1">SQ_2022a</strain>
    </source>
</reference>
<dbReference type="Proteomes" id="UP001060215">
    <property type="component" value="Chromosome 2"/>
</dbReference>
<protein>
    <submittedName>
        <fullName evidence="1">Uncharacterized protein</fullName>
    </submittedName>
</protein>
<feature type="non-terminal residue" evidence="1">
    <location>
        <position position="1"/>
    </location>
</feature>
<comment type="caution">
    <text evidence="1">The sequence shown here is derived from an EMBL/GenBank/DDBJ whole genome shotgun (WGS) entry which is preliminary data.</text>
</comment>
<organism evidence="1 2">
    <name type="scientific">Camellia lanceoleosa</name>
    <dbReference type="NCBI Taxonomy" id="1840588"/>
    <lineage>
        <taxon>Eukaryota</taxon>
        <taxon>Viridiplantae</taxon>
        <taxon>Streptophyta</taxon>
        <taxon>Embryophyta</taxon>
        <taxon>Tracheophyta</taxon>
        <taxon>Spermatophyta</taxon>
        <taxon>Magnoliopsida</taxon>
        <taxon>eudicotyledons</taxon>
        <taxon>Gunneridae</taxon>
        <taxon>Pentapetalae</taxon>
        <taxon>asterids</taxon>
        <taxon>Ericales</taxon>
        <taxon>Theaceae</taxon>
        <taxon>Camellia</taxon>
    </lineage>
</organism>
<keyword evidence="2" id="KW-1185">Reference proteome</keyword>
<evidence type="ECO:0000313" key="2">
    <source>
        <dbReference type="Proteomes" id="UP001060215"/>
    </source>
</evidence>
<feature type="non-terminal residue" evidence="1">
    <location>
        <position position="131"/>
    </location>
</feature>
<dbReference type="EMBL" id="CM045759">
    <property type="protein sequence ID" value="KAI8018763.1"/>
    <property type="molecule type" value="Genomic_DNA"/>
</dbReference>
<accession>A0ACC0I1E9</accession>